<dbReference type="EC" id="1.2.99.2" evidence="5"/>
<dbReference type="OrthoDB" id="9793944at2"/>
<dbReference type="Pfam" id="PF03450">
    <property type="entry name" value="CO_deh_flav_C"/>
    <property type="match status" value="1"/>
</dbReference>
<name>A0A837D660_9PSEU</name>
<protein>
    <submittedName>
        <fullName evidence="5">Carbon-monoxide dehydrogenase</fullName>
        <ecNumber evidence="5">1.2.99.2</ecNumber>
    </submittedName>
</protein>
<dbReference type="Proteomes" id="UP000030848">
    <property type="component" value="Unassembled WGS sequence"/>
</dbReference>
<dbReference type="InterPro" id="IPR016167">
    <property type="entry name" value="FAD-bd_PCMH_sub1"/>
</dbReference>
<proteinExistence type="predicted"/>
<dbReference type="InterPro" id="IPR036683">
    <property type="entry name" value="CO_DH_flav_C_dom_sf"/>
</dbReference>
<evidence type="ECO:0000313" key="5">
    <source>
        <dbReference type="EMBL" id="KHF43253.1"/>
    </source>
</evidence>
<dbReference type="SMART" id="SM01092">
    <property type="entry name" value="CO_deh_flav_C"/>
    <property type="match status" value="1"/>
</dbReference>
<dbReference type="InterPro" id="IPR016166">
    <property type="entry name" value="FAD-bd_PCMH"/>
</dbReference>
<comment type="caution">
    <text evidence="5">The sequence shown here is derived from an EMBL/GenBank/DDBJ whole genome shotgun (WGS) entry which is preliminary data.</text>
</comment>
<reference evidence="5 6" key="1">
    <citation type="submission" date="2014-10" db="EMBL/GenBank/DDBJ databases">
        <title>Genome sequence of Micropolyspora internatus JCM3315.</title>
        <authorList>
            <person name="Shin S.-K."/>
            <person name="Yi H."/>
        </authorList>
    </citation>
    <scope>NUCLEOTIDE SEQUENCE [LARGE SCALE GENOMIC DNA]</scope>
    <source>
        <strain evidence="5 6">JCM 3315</strain>
    </source>
</reference>
<sequence length="272" mass="28838">MIPAALQYRRASSVEDALAILAEHGDEAKLLAGGHSLLPLMKLRLAAPEIVVDIAGLPELSYVRDEGEHIAIGAMTRYHDLVADPVLVEHAPLVAHVAGTIGDPQVRHRGTIGGSVAHGDPAADLPAALLACSAEFVVRTRQGQRTVAAEEFFLGPFTTALDPDEVLVEVRVPKRTGVGWGFEKFTRRSIDWAIVGVAVCGHAVALINMAGTPMRAEATERALAEGASISEAARLAAEGTSPADEPHASGEYRRHLARVLTERALLQAARRG</sequence>
<dbReference type="Gene3D" id="3.30.43.10">
    <property type="entry name" value="Uridine Diphospho-n-acetylenolpyruvylglucosamine Reductase, domain 2"/>
    <property type="match status" value="1"/>
</dbReference>
<evidence type="ECO:0000259" key="4">
    <source>
        <dbReference type="PROSITE" id="PS51387"/>
    </source>
</evidence>
<dbReference type="SUPFAM" id="SSF56176">
    <property type="entry name" value="FAD-binding/transporter-associated domain-like"/>
    <property type="match status" value="1"/>
</dbReference>
<dbReference type="Gene3D" id="3.30.390.50">
    <property type="entry name" value="CO dehydrogenase flavoprotein, C-terminal domain"/>
    <property type="match status" value="1"/>
</dbReference>
<dbReference type="PANTHER" id="PTHR42659">
    <property type="entry name" value="XANTHINE DEHYDROGENASE SUBUNIT C-RELATED"/>
    <property type="match status" value="1"/>
</dbReference>
<dbReference type="Pfam" id="PF00941">
    <property type="entry name" value="FAD_binding_5"/>
    <property type="match status" value="1"/>
</dbReference>
<keyword evidence="3 5" id="KW-0560">Oxidoreductase</keyword>
<keyword evidence="2" id="KW-0274">FAD</keyword>
<dbReference type="OMA" id="TTYYDIM"/>
<dbReference type="AlphaFoldDB" id="A0A837D660"/>
<dbReference type="PANTHER" id="PTHR42659:SF2">
    <property type="entry name" value="XANTHINE DEHYDROGENASE SUBUNIT C-RELATED"/>
    <property type="match status" value="1"/>
</dbReference>
<dbReference type="InterPro" id="IPR016169">
    <property type="entry name" value="FAD-bd_PCMH_sub2"/>
</dbReference>
<gene>
    <name evidence="5" type="ORF">MINT15_34550</name>
</gene>
<organism evidence="5 6">
    <name type="scientific">Saccharomonospora viridis</name>
    <dbReference type="NCBI Taxonomy" id="1852"/>
    <lineage>
        <taxon>Bacteria</taxon>
        <taxon>Bacillati</taxon>
        <taxon>Actinomycetota</taxon>
        <taxon>Actinomycetes</taxon>
        <taxon>Pseudonocardiales</taxon>
        <taxon>Pseudonocardiaceae</taxon>
        <taxon>Saccharomonospora</taxon>
    </lineage>
</organism>
<dbReference type="FunFam" id="3.30.465.10:FF:000017">
    <property type="entry name" value="Xanthine dehydrogenase, FAD binding subunit"/>
    <property type="match status" value="1"/>
</dbReference>
<feature type="domain" description="FAD-binding PCMH-type" evidence="4">
    <location>
        <begin position="1"/>
        <end position="177"/>
    </location>
</feature>
<dbReference type="InterPro" id="IPR036318">
    <property type="entry name" value="FAD-bd_PCMH-like_sf"/>
</dbReference>
<dbReference type="InterPro" id="IPR005107">
    <property type="entry name" value="CO_DH_flav_C"/>
</dbReference>
<dbReference type="GO" id="GO:0071949">
    <property type="term" value="F:FAD binding"/>
    <property type="evidence" value="ECO:0007669"/>
    <property type="project" value="InterPro"/>
</dbReference>
<keyword evidence="1" id="KW-0285">Flavoprotein</keyword>
<dbReference type="RefSeq" id="WP_015786339.1">
    <property type="nucleotide sequence ID" value="NZ_CALJZO010000117.1"/>
</dbReference>
<evidence type="ECO:0000256" key="1">
    <source>
        <dbReference type="ARBA" id="ARBA00022630"/>
    </source>
</evidence>
<evidence type="ECO:0000256" key="2">
    <source>
        <dbReference type="ARBA" id="ARBA00022827"/>
    </source>
</evidence>
<accession>A0A837D660</accession>
<dbReference type="InterPro" id="IPR002346">
    <property type="entry name" value="Mopterin_DH_FAD-bd"/>
</dbReference>
<evidence type="ECO:0000256" key="3">
    <source>
        <dbReference type="ARBA" id="ARBA00023002"/>
    </source>
</evidence>
<dbReference type="InterPro" id="IPR051312">
    <property type="entry name" value="Diverse_Substr_Oxidored"/>
</dbReference>
<dbReference type="GO" id="GO:0016491">
    <property type="term" value="F:oxidoreductase activity"/>
    <property type="evidence" value="ECO:0007669"/>
    <property type="project" value="UniProtKB-KW"/>
</dbReference>
<dbReference type="PROSITE" id="PS51387">
    <property type="entry name" value="FAD_PCMH"/>
    <property type="match status" value="1"/>
</dbReference>
<dbReference type="SUPFAM" id="SSF55447">
    <property type="entry name" value="CO dehydrogenase flavoprotein C-terminal domain-like"/>
    <property type="match status" value="1"/>
</dbReference>
<dbReference type="Gene3D" id="3.30.465.10">
    <property type="match status" value="1"/>
</dbReference>
<dbReference type="EMBL" id="JRZE01000006">
    <property type="protein sequence ID" value="KHF43253.1"/>
    <property type="molecule type" value="Genomic_DNA"/>
</dbReference>
<evidence type="ECO:0000313" key="6">
    <source>
        <dbReference type="Proteomes" id="UP000030848"/>
    </source>
</evidence>